<dbReference type="PATRIC" id="fig|1244869.3.peg.720"/>
<dbReference type="Gene3D" id="1.10.3990.20">
    <property type="entry name" value="protein bp1543"/>
    <property type="match status" value="1"/>
</dbReference>
<accession>M3AF34</accession>
<dbReference type="OrthoDB" id="8479603at2"/>
<name>M3AF34_9PROT</name>
<dbReference type="AlphaFoldDB" id="M3AF34"/>
<proteinExistence type="predicted"/>
<evidence type="ECO:0000259" key="1">
    <source>
        <dbReference type="Pfam" id="PF13467"/>
    </source>
</evidence>
<evidence type="ECO:0000313" key="3">
    <source>
        <dbReference type="Proteomes" id="UP000011744"/>
    </source>
</evidence>
<dbReference type="STRING" id="1244869.H261_03603"/>
<dbReference type="InterPro" id="IPR038268">
    <property type="entry name" value="RHH_sf"/>
</dbReference>
<comment type="caution">
    <text evidence="2">The sequence shown here is derived from an EMBL/GenBank/DDBJ whole genome shotgun (WGS) entry which is preliminary data.</text>
</comment>
<dbReference type="Proteomes" id="UP000011744">
    <property type="component" value="Unassembled WGS sequence"/>
</dbReference>
<evidence type="ECO:0000313" key="2">
    <source>
        <dbReference type="EMBL" id="EME71463.1"/>
    </source>
</evidence>
<reference evidence="2 3" key="1">
    <citation type="journal article" date="2014" name="Genome Announc.">
        <title>Draft Genome Sequence of Magnetospirillum sp. Strain SO-1, a Freshwater Magnetotactic Bacterium Isolated from the Ol'khovka River, Russia.</title>
        <authorList>
            <person name="Grouzdev D.S."/>
            <person name="Dziuba M.V."/>
            <person name="Sukhacheva M.S."/>
            <person name="Mardanov A.V."/>
            <person name="Beletskiy A.V."/>
            <person name="Kuznetsov B.B."/>
            <person name="Skryabin K.G."/>
        </authorList>
    </citation>
    <scope>NUCLEOTIDE SEQUENCE [LARGE SCALE GENOMIC DNA]</scope>
    <source>
        <strain evidence="2 3">SO-1</strain>
    </source>
</reference>
<organism evidence="2 3">
    <name type="scientific">Paramagnetospirillum caucaseum</name>
    <dbReference type="NCBI Taxonomy" id="1244869"/>
    <lineage>
        <taxon>Bacteria</taxon>
        <taxon>Pseudomonadati</taxon>
        <taxon>Pseudomonadota</taxon>
        <taxon>Alphaproteobacteria</taxon>
        <taxon>Rhodospirillales</taxon>
        <taxon>Magnetospirillaceae</taxon>
        <taxon>Paramagnetospirillum</taxon>
    </lineage>
</organism>
<dbReference type="Pfam" id="PF13467">
    <property type="entry name" value="RHH_4"/>
    <property type="match status" value="1"/>
</dbReference>
<feature type="domain" description="Ribbon-helix-helix" evidence="1">
    <location>
        <begin position="70"/>
        <end position="129"/>
    </location>
</feature>
<keyword evidence="3" id="KW-1185">Reference proteome</keyword>
<dbReference type="eggNOG" id="COG4321">
    <property type="taxonomic scope" value="Bacteria"/>
</dbReference>
<dbReference type="RefSeq" id="WP_008614389.1">
    <property type="nucleotide sequence ID" value="NZ_AONQ01000005.1"/>
</dbReference>
<gene>
    <name evidence="2" type="ORF">H261_03603</name>
</gene>
<sequence length="142" mass="16067">MNWQDRQGMIADLNLRIELKRLADKAFERDDGPLMAILEVAINTLDERLADPEAYAREEAPRKRPVTLLCRNVRIKGKRTSVKLENEFWSALERMAGEAHCTIDDLCDAARRRYEASSLTSAIRVFVLNGNMAAQPSQPVPA</sequence>
<dbReference type="InterPro" id="IPR027373">
    <property type="entry name" value="RHH_dom"/>
</dbReference>
<dbReference type="EMBL" id="AONQ01000005">
    <property type="protein sequence ID" value="EME71463.1"/>
    <property type="molecule type" value="Genomic_DNA"/>
</dbReference>
<protein>
    <recommendedName>
        <fullName evidence="1">Ribbon-helix-helix domain-containing protein</fullName>
    </recommendedName>
</protein>